<evidence type="ECO:0000313" key="2">
    <source>
        <dbReference type="Proteomes" id="UP000825123"/>
    </source>
</evidence>
<proteinExistence type="predicted"/>
<dbReference type="Proteomes" id="UP000825123">
    <property type="component" value="Chromosome"/>
</dbReference>
<dbReference type="KEGG" id="csty:KN1_26130"/>
<organism evidence="1 2">
    <name type="scientific">Stygiolobus caldivivus</name>
    <dbReference type="NCBI Taxonomy" id="2824673"/>
    <lineage>
        <taxon>Archaea</taxon>
        <taxon>Thermoproteota</taxon>
        <taxon>Thermoprotei</taxon>
        <taxon>Sulfolobales</taxon>
        <taxon>Sulfolobaceae</taxon>
        <taxon>Stygiolobus</taxon>
    </lineage>
</organism>
<keyword evidence="2" id="KW-1185">Reference proteome</keyword>
<dbReference type="AlphaFoldDB" id="A0A8D5U9R1"/>
<dbReference type="RefSeq" id="WP_221288031.1">
    <property type="nucleotide sequence ID" value="NZ_AP024597.1"/>
</dbReference>
<name>A0A8D5U9R1_9CREN</name>
<protein>
    <submittedName>
        <fullName evidence="1">Uncharacterized protein</fullName>
    </submittedName>
</protein>
<accession>A0A8D5U9R1</accession>
<dbReference type="GeneID" id="66164335"/>
<gene>
    <name evidence="1" type="ORF">KN1_26130</name>
</gene>
<dbReference type="EMBL" id="AP024597">
    <property type="protein sequence ID" value="BCU71316.1"/>
    <property type="molecule type" value="Genomic_DNA"/>
</dbReference>
<reference evidence="1 2" key="1">
    <citation type="submission" date="2021-04" db="EMBL/GenBank/DDBJ databases">
        <title>Complete genome sequence of Stygiolobus sp. KN-1.</title>
        <authorList>
            <person name="Nakamura K."/>
            <person name="Sakai H."/>
            <person name="Kurosawa N."/>
        </authorList>
    </citation>
    <scope>NUCLEOTIDE SEQUENCE [LARGE SCALE GENOMIC DNA]</scope>
    <source>
        <strain evidence="1 2">KN-1</strain>
    </source>
</reference>
<evidence type="ECO:0000313" key="1">
    <source>
        <dbReference type="EMBL" id="BCU71316.1"/>
    </source>
</evidence>
<sequence>MSQNQQQQQKPIITVLKCLKCGYTTERPFREGDFIPKIEGTCPKDGAPLFIWGIYAKSNQQQQKNK</sequence>